<organism evidence="3 4">
    <name type="scientific">Streptomyces polygonati</name>
    <dbReference type="NCBI Taxonomy" id="1617087"/>
    <lineage>
        <taxon>Bacteria</taxon>
        <taxon>Bacillati</taxon>
        <taxon>Actinomycetota</taxon>
        <taxon>Actinomycetes</taxon>
        <taxon>Kitasatosporales</taxon>
        <taxon>Streptomycetaceae</taxon>
        <taxon>Streptomyces</taxon>
    </lineage>
</organism>
<evidence type="ECO:0000259" key="2">
    <source>
        <dbReference type="Pfam" id="PF19575"/>
    </source>
</evidence>
<dbReference type="Proteomes" id="UP001595765">
    <property type="component" value="Unassembled WGS sequence"/>
</dbReference>
<dbReference type="InterPro" id="IPR045745">
    <property type="entry name" value="HTH_58_Actinobacteria-type"/>
</dbReference>
<sequence>MPESNEYDLPKLKPRSRLTPEQRETAGAKIQPVYEGGGSIRDIAELTGRSYGFVHRLLSDRGVPLRGRGGASRKRKNNDDQ</sequence>
<feature type="region of interest" description="Disordered" evidence="1">
    <location>
        <begin position="1"/>
        <end position="30"/>
    </location>
</feature>
<protein>
    <submittedName>
        <fullName evidence="3">Helix-turn-helix domain-containing protein</fullName>
    </submittedName>
</protein>
<comment type="caution">
    <text evidence="3">The sequence shown here is derived from an EMBL/GenBank/DDBJ whole genome shotgun (WGS) entry which is preliminary data.</text>
</comment>
<dbReference type="EMBL" id="JBHSBB010000029">
    <property type="protein sequence ID" value="MFC4035782.1"/>
    <property type="molecule type" value="Genomic_DNA"/>
</dbReference>
<dbReference type="RefSeq" id="WP_386436320.1">
    <property type="nucleotide sequence ID" value="NZ_JBHSBB010000029.1"/>
</dbReference>
<feature type="compositionally biased region" description="Basic residues" evidence="1">
    <location>
        <begin position="71"/>
        <end position="81"/>
    </location>
</feature>
<evidence type="ECO:0000313" key="4">
    <source>
        <dbReference type="Proteomes" id="UP001595765"/>
    </source>
</evidence>
<dbReference type="Pfam" id="PF19575">
    <property type="entry name" value="HTH_58"/>
    <property type="match status" value="1"/>
</dbReference>
<proteinExistence type="predicted"/>
<reference evidence="4" key="1">
    <citation type="journal article" date="2019" name="Int. J. Syst. Evol. Microbiol.">
        <title>The Global Catalogue of Microorganisms (GCM) 10K type strain sequencing project: providing services to taxonomists for standard genome sequencing and annotation.</title>
        <authorList>
            <consortium name="The Broad Institute Genomics Platform"/>
            <consortium name="The Broad Institute Genome Sequencing Center for Infectious Disease"/>
            <person name="Wu L."/>
            <person name="Ma J."/>
        </authorList>
    </citation>
    <scope>NUCLEOTIDE SEQUENCE [LARGE SCALE GENOMIC DNA]</scope>
    <source>
        <strain evidence="4">CGMCC 4.7237</strain>
    </source>
</reference>
<accession>A0ABV8HUT6</accession>
<keyword evidence="4" id="KW-1185">Reference proteome</keyword>
<gene>
    <name evidence="3" type="ORF">ACFO3J_30570</name>
</gene>
<feature type="region of interest" description="Disordered" evidence="1">
    <location>
        <begin position="60"/>
        <end position="81"/>
    </location>
</feature>
<dbReference type="Gene3D" id="1.10.10.60">
    <property type="entry name" value="Homeodomain-like"/>
    <property type="match status" value="1"/>
</dbReference>
<evidence type="ECO:0000256" key="1">
    <source>
        <dbReference type="SAM" id="MobiDB-lite"/>
    </source>
</evidence>
<name>A0ABV8HUT6_9ACTN</name>
<feature type="domain" description="Helix-turn-helix" evidence="2">
    <location>
        <begin position="16"/>
        <end position="73"/>
    </location>
</feature>
<evidence type="ECO:0000313" key="3">
    <source>
        <dbReference type="EMBL" id="MFC4035782.1"/>
    </source>
</evidence>